<proteinExistence type="predicted"/>
<evidence type="ECO:0008006" key="4">
    <source>
        <dbReference type="Google" id="ProtNLM"/>
    </source>
</evidence>
<gene>
    <name evidence="2" type="ORF">CPAG_01355</name>
</gene>
<dbReference type="SUPFAM" id="SSF52540">
    <property type="entry name" value="P-loop containing nucleoside triphosphate hydrolases"/>
    <property type="match status" value="1"/>
</dbReference>
<dbReference type="PANTHER" id="PTHR10285">
    <property type="entry name" value="URIDINE KINASE"/>
    <property type="match status" value="1"/>
</dbReference>
<feature type="compositionally biased region" description="Basic and acidic residues" evidence="1">
    <location>
        <begin position="231"/>
        <end position="243"/>
    </location>
</feature>
<evidence type="ECO:0000256" key="1">
    <source>
        <dbReference type="SAM" id="MobiDB-lite"/>
    </source>
</evidence>
<feature type="region of interest" description="Disordered" evidence="1">
    <location>
        <begin position="214"/>
        <end position="243"/>
    </location>
</feature>
<dbReference type="AlphaFoldDB" id="A0A0J6F4B7"/>
<evidence type="ECO:0000313" key="3">
    <source>
        <dbReference type="Proteomes" id="UP000054567"/>
    </source>
</evidence>
<dbReference type="Proteomes" id="UP000054567">
    <property type="component" value="Unassembled WGS sequence"/>
</dbReference>
<dbReference type="InterPro" id="IPR027417">
    <property type="entry name" value="P-loop_NTPase"/>
</dbReference>
<reference evidence="2 3" key="1">
    <citation type="submission" date="2007-06" db="EMBL/GenBank/DDBJ databases">
        <title>The Genome Sequence of Coccidioides posadasii RMSCC_3488.</title>
        <authorList>
            <consortium name="Coccidioides Genome Resources Consortium"/>
            <consortium name="The Broad Institute Genome Sequencing Platform"/>
            <person name="Henn M.R."/>
            <person name="Sykes S."/>
            <person name="Young S."/>
            <person name="Jaffe D."/>
            <person name="Berlin A."/>
            <person name="Alvarez P."/>
            <person name="Butler J."/>
            <person name="Gnerre S."/>
            <person name="Grabherr M."/>
            <person name="Mauceli E."/>
            <person name="Brockman W."/>
            <person name="Kodira C."/>
            <person name="Alvarado L."/>
            <person name="Zeng Q."/>
            <person name="Crawford M."/>
            <person name="Antoine C."/>
            <person name="Devon K."/>
            <person name="Galgiani J."/>
            <person name="Orsborn K."/>
            <person name="Lewis M.L."/>
            <person name="Nusbaum C."/>
            <person name="Galagan J."/>
            <person name="Birren B."/>
        </authorList>
    </citation>
    <scope>NUCLEOTIDE SEQUENCE [LARGE SCALE GENOMIC DNA]</scope>
    <source>
        <strain evidence="2 3">RMSCC 3488</strain>
    </source>
</reference>
<dbReference type="EMBL" id="DS268109">
    <property type="protein sequence ID" value="KMM65003.1"/>
    <property type="molecule type" value="Genomic_DNA"/>
</dbReference>
<dbReference type="CDD" id="cd02024">
    <property type="entry name" value="NRK1"/>
    <property type="match status" value="1"/>
</dbReference>
<evidence type="ECO:0000313" key="2">
    <source>
        <dbReference type="EMBL" id="KMM65003.1"/>
    </source>
</evidence>
<reference evidence="3" key="2">
    <citation type="journal article" date="2009" name="Genome Res.">
        <title>Comparative genomic analyses of the human fungal pathogens Coccidioides and their relatives.</title>
        <authorList>
            <person name="Sharpton T.J."/>
            <person name="Stajich J.E."/>
            <person name="Rounsley S.D."/>
            <person name="Gardner M.J."/>
            <person name="Wortman J.R."/>
            <person name="Jordar V.S."/>
            <person name="Maiti R."/>
            <person name="Kodira C.D."/>
            <person name="Neafsey D.E."/>
            <person name="Zeng Q."/>
            <person name="Hung C.-Y."/>
            <person name="McMahan C."/>
            <person name="Muszewska A."/>
            <person name="Grynberg M."/>
            <person name="Mandel M.A."/>
            <person name="Kellner E.M."/>
            <person name="Barker B.M."/>
            <person name="Galgiani J.N."/>
            <person name="Orbach M.J."/>
            <person name="Kirkland T.N."/>
            <person name="Cole G.T."/>
            <person name="Henn M.R."/>
            <person name="Birren B.W."/>
            <person name="Taylor J.W."/>
        </authorList>
    </citation>
    <scope>NUCLEOTIDE SEQUENCE [LARGE SCALE GENOMIC DNA]</scope>
    <source>
        <strain evidence="3">RMSCC 3488</strain>
    </source>
</reference>
<sequence length="340" mass="38325">MELQCQKTLLVGLSGPSSSGKTTLARLLRTVFTPPSTEGNGDVTATTRPFVLHQDDFYRPDDQIPVVRTSSGKLVQDWDTIDALDISQFEATLAYIRDHGHLPAGIKSKEDLNDATDSGVSGETVRLFREQVAQRLRDLALEEQRKRSTAGSDRKYARDTSSFISLALIDGFLLYAPPHDRSHPLRKINDTIDIPFFLPATYTLLKKRRESRTGYVTIGPAPTPKPSSQRQADKQQLEQEENRDVNTYTPVETNFWTDPPGYVDDIVWPRYIRDHAWLLLPESTQLGENVEDLKRVVGEGKNLRDDMGVLVAPGNGECLMEELLRWAVDEVLKGVENMFR</sequence>
<accession>A0A0J6F4B7</accession>
<dbReference type="Gene3D" id="3.40.50.300">
    <property type="entry name" value="P-loop containing nucleotide triphosphate hydrolases"/>
    <property type="match status" value="1"/>
</dbReference>
<dbReference type="OrthoDB" id="10041966at2759"/>
<dbReference type="VEuPathDB" id="FungiDB:CPAG_01355"/>
<reference evidence="3" key="3">
    <citation type="journal article" date="2010" name="Genome Res.">
        <title>Population genomic sequencing of Coccidioides fungi reveals recent hybridization and transposon control.</title>
        <authorList>
            <person name="Neafsey D.E."/>
            <person name="Barker B.M."/>
            <person name="Sharpton T.J."/>
            <person name="Stajich J.E."/>
            <person name="Park D.J."/>
            <person name="Whiston E."/>
            <person name="Hung C.-Y."/>
            <person name="McMahan C."/>
            <person name="White J."/>
            <person name="Sykes S."/>
            <person name="Heiman D."/>
            <person name="Young S."/>
            <person name="Zeng Q."/>
            <person name="Abouelleil A."/>
            <person name="Aftuck L."/>
            <person name="Bessette D."/>
            <person name="Brown A."/>
            <person name="FitzGerald M."/>
            <person name="Lui A."/>
            <person name="Macdonald J.P."/>
            <person name="Priest M."/>
            <person name="Orbach M.J."/>
            <person name="Galgiani J.N."/>
            <person name="Kirkland T.N."/>
            <person name="Cole G.T."/>
            <person name="Birren B.W."/>
            <person name="Henn M.R."/>
            <person name="Taylor J.W."/>
            <person name="Rounsley S.D."/>
        </authorList>
    </citation>
    <scope>NUCLEOTIDE SEQUENCE [LARGE SCALE GENOMIC DNA]</scope>
    <source>
        <strain evidence="3">RMSCC 3488</strain>
    </source>
</reference>
<organism evidence="2 3">
    <name type="scientific">Coccidioides posadasii RMSCC 3488</name>
    <dbReference type="NCBI Taxonomy" id="454284"/>
    <lineage>
        <taxon>Eukaryota</taxon>
        <taxon>Fungi</taxon>
        <taxon>Dikarya</taxon>
        <taxon>Ascomycota</taxon>
        <taxon>Pezizomycotina</taxon>
        <taxon>Eurotiomycetes</taxon>
        <taxon>Eurotiomycetidae</taxon>
        <taxon>Onygenales</taxon>
        <taxon>Onygenaceae</taxon>
        <taxon>Coccidioides</taxon>
    </lineage>
</organism>
<protein>
    <recommendedName>
        <fullName evidence="4">Nicotinamide riboside kinase 1</fullName>
    </recommendedName>
</protein>
<name>A0A0J6F4B7_COCPO</name>